<comment type="caution">
    <text evidence="2">The sequence shown here is derived from an EMBL/GenBank/DDBJ whole genome shotgun (WGS) entry which is preliminary data.</text>
</comment>
<evidence type="ECO:0000259" key="1">
    <source>
        <dbReference type="PROSITE" id="PS51827"/>
    </source>
</evidence>
<gene>
    <name evidence="2" type="ORF">RRG08_064352</name>
</gene>
<dbReference type="EMBL" id="JAWDGP010006369">
    <property type="protein sequence ID" value="KAK3742211.1"/>
    <property type="molecule type" value="Genomic_DNA"/>
</dbReference>
<dbReference type="AlphaFoldDB" id="A0AAE1CWT3"/>
<dbReference type="PROSITE" id="PS51827">
    <property type="entry name" value="XTBD"/>
    <property type="match status" value="1"/>
</dbReference>
<accession>A0AAE1CWT3</accession>
<dbReference type="InterPro" id="IPR021859">
    <property type="entry name" value="XTBD"/>
</dbReference>
<name>A0AAE1CWT3_9GAST</name>
<organism evidence="2 3">
    <name type="scientific">Elysia crispata</name>
    <name type="common">lettuce slug</name>
    <dbReference type="NCBI Taxonomy" id="231223"/>
    <lineage>
        <taxon>Eukaryota</taxon>
        <taxon>Metazoa</taxon>
        <taxon>Spiralia</taxon>
        <taxon>Lophotrochozoa</taxon>
        <taxon>Mollusca</taxon>
        <taxon>Gastropoda</taxon>
        <taxon>Heterobranchia</taxon>
        <taxon>Euthyneura</taxon>
        <taxon>Panpulmonata</taxon>
        <taxon>Sacoglossa</taxon>
        <taxon>Placobranchoidea</taxon>
        <taxon>Plakobranchidae</taxon>
        <taxon>Elysia</taxon>
    </lineage>
</organism>
<reference evidence="2" key="1">
    <citation type="journal article" date="2023" name="G3 (Bethesda)">
        <title>A reference genome for the long-term kleptoplast-retaining sea slug Elysia crispata morphotype clarki.</title>
        <authorList>
            <person name="Eastman K.E."/>
            <person name="Pendleton A.L."/>
            <person name="Shaikh M.A."/>
            <person name="Suttiyut T."/>
            <person name="Ogas R."/>
            <person name="Tomko P."/>
            <person name="Gavelis G."/>
            <person name="Widhalm J.R."/>
            <person name="Wisecaver J.H."/>
        </authorList>
    </citation>
    <scope>NUCLEOTIDE SEQUENCE</scope>
    <source>
        <strain evidence="2">ECLA1</strain>
    </source>
</reference>
<keyword evidence="3" id="KW-1185">Reference proteome</keyword>
<protein>
    <recommendedName>
        <fullName evidence="1">XRN2-binding (XTBD) domain-containing protein</fullName>
    </recommendedName>
</protein>
<sequence>MAERVGEREPERRKMTKRRRRRIVRVFHHCSKKTRFVFNLTMDINFLRDEFESNTEWRLRRQFLETNIDSLPLDRLVCLPRCFINMTLYGCSYPNPVMIEVQERGRGLVEEVEAGKKAQKKQEYSQSFVKSS</sequence>
<proteinExistence type="predicted"/>
<evidence type="ECO:0000313" key="3">
    <source>
        <dbReference type="Proteomes" id="UP001283361"/>
    </source>
</evidence>
<dbReference type="Pfam" id="PF11952">
    <property type="entry name" value="XTBD"/>
    <property type="match status" value="1"/>
</dbReference>
<dbReference type="PANTHER" id="PTHR48430:SF1">
    <property type="entry name" value="PARTNER OF XRN-2 PROTEIN 1"/>
    <property type="match status" value="1"/>
</dbReference>
<dbReference type="PANTHER" id="PTHR48430">
    <property type="entry name" value="PARTNER OF XRN-2 PROTEIN 1"/>
    <property type="match status" value="1"/>
</dbReference>
<feature type="domain" description="XRN2-binding (XTBD)" evidence="1">
    <location>
        <begin position="44"/>
        <end position="132"/>
    </location>
</feature>
<evidence type="ECO:0000313" key="2">
    <source>
        <dbReference type="EMBL" id="KAK3742211.1"/>
    </source>
</evidence>
<dbReference type="Proteomes" id="UP001283361">
    <property type="component" value="Unassembled WGS sequence"/>
</dbReference>